<dbReference type="EMBL" id="JAQJAN010000001">
    <property type="protein sequence ID" value="KAJ5741057.1"/>
    <property type="molecule type" value="Genomic_DNA"/>
</dbReference>
<organism evidence="1 2">
    <name type="scientific">Penicillium malachiteum</name>
    <dbReference type="NCBI Taxonomy" id="1324776"/>
    <lineage>
        <taxon>Eukaryota</taxon>
        <taxon>Fungi</taxon>
        <taxon>Dikarya</taxon>
        <taxon>Ascomycota</taxon>
        <taxon>Pezizomycotina</taxon>
        <taxon>Eurotiomycetes</taxon>
        <taxon>Eurotiomycetidae</taxon>
        <taxon>Eurotiales</taxon>
        <taxon>Aspergillaceae</taxon>
        <taxon>Penicillium</taxon>
    </lineage>
</organism>
<evidence type="ECO:0000313" key="1">
    <source>
        <dbReference type="EMBL" id="KAJ5741057.1"/>
    </source>
</evidence>
<keyword evidence="2" id="KW-1185">Reference proteome</keyword>
<name>A0AAD6N1G2_9EURO</name>
<sequence length="251" mass="29056">MTKSSIRKIGTEPIATPTMRVNIDVQPENDALIEEYIFKQLLEEGVEEKSAMTHAFFVLHDTNSVQGKTDMLEFCRNLLENRPLPKPFQGCAALFKQLDEHYLDFIASRAVIGLMNHMDSTALEDGEMGKFFHLQKSSAFPHYFRWMKGNPEPFVYFAAPKNRLYYLLSMMVIVYHRVQAEKISVVECLNRMVDEIHARIHRIEATLASHPELSKIAMNYVRGYLGFHITEPRYKISQLNVPSLKAKTRMR</sequence>
<reference evidence="1" key="2">
    <citation type="submission" date="2023-01" db="EMBL/GenBank/DDBJ databases">
        <authorList>
            <person name="Petersen C."/>
        </authorList>
    </citation>
    <scope>NUCLEOTIDE SEQUENCE</scope>
    <source>
        <strain evidence="1">IBT 17514</strain>
    </source>
</reference>
<dbReference type="AlphaFoldDB" id="A0AAD6N1G2"/>
<comment type="caution">
    <text evidence="1">The sequence shown here is derived from an EMBL/GenBank/DDBJ whole genome shotgun (WGS) entry which is preliminary data.</text>
</comment>
<gene>
    <name evidence="1" type="ORF">N7493_000929</name>
</gene>
<dbReference type="Gene3D" id="1.10.600.10">
    <property type="entry name" value="Farnesyl Diphosphate Synthase"/>
    <property type="match status" value="2"/>
</dbReference>
<accession>A0AAD6N1G2</accession>
<reference evidence="1" key="1">
    <citation type="journal article" date="2023" name="IMA Fungus">
        <title>Comparative genomic study of the Penicillium genus elucidates a diverse pangenome and 15 lateral gene transfer events.</title>
        <authorList>
            <person name="Petersen C."/>
            <person name="Sorensen T."/>
            <person name="Nielsen M.R."/>
            <person name="Sondergaard T.E."/>
            <person name="Sorensen J.L."/>
            <person name="Fitzpatrick D.A."/>
            <person name="Frisvad J.C."/>
            <person name="Nielsen K.L."/>
        </authorList>
    </citation>
    <scope>NUCLEOTIDE SEQUENCE</scope>
    <source>
        <strain evidence="1">IBT 17514</strain>
    </source>
</reference>
<evidence type="ECO:0000313" key="2">
    <source>
        <dbReference type="Proteomes" id="UP001215712"/>
    </source>
</evidence>
<protein>
    <submittedName>
        <fullName evidence="1">Uncharacterized protein</fullName>
    </submittedName>
</protein>
<dbReference type="InterPro" id="IPR008949">
    <property type="entry name" value="Isoprenoid_synthase_dom_sf"/>
</dbReference>
<dbReference type="Proteomes" id="UP001215712">
    <property type="component" value="Unassembled WGS sequence"/>
</dbReference>
<proteinExistence type="predicted"/>